<dbReference type="EMBL" id="KF938901">
    <property type="protein sequence ID" value="AHL67567.1"/>
    <property type="molecule type" value="Genomic_DNA"/>
</dbReference>
<evidence type="ECO:0000313" key="1">
    <source>
        <dbReference type="EMBL" id="AHL67567.1"/>
    </source>
</evidence>
<dbReference type="RefSeq" id="YP_009021151.1">
    <property type="nucleotide sequence ID" value="NC_023848.1"/>
</dbReference>
<dbReference type="Pfam" id="PF19162">
    <property type="entry name" value="DUF5844"/>
    <property type="match status" value="1"/>
</dbReference>
<sequence length="139" mass="15692">MSRTISLLLPELIGENLKLGAQCKSVDLKNGLSLSLTISYLADKIYYISDPSISDDLECSIGLLQDCLKSEVIFNNACDEISELTGLSFEKNHKTFSLRFRGVNALKFLKKVFKTRPEHPLYPLYAKWIVGAVWMDTEN</sequence>
<keyword evidence="2" id="KW-1185">Reference proteome</keyword>
<dbReference type="GeneID" id="18938235"/>
<dbReference type="Proteomes" id="UP000110868">
    <property type="component" value="Segment"/>
</dbReference>
<proteinExistence type="predicted"/>
<dbReference type="KEGG" id="vg:18938235"/>
<dbReference type="InterPro" id="IPR043888">
    <property type="entry name" value="DUF5844"/>
</dbReference>
<evidence type="ECO:0000313" key="2">
    <source>
        <dbReference type="Proteomes" id="UP000110868"/>
    </source>
</evidence>
<name>W8QRF5_9VIRU</name>
<organism evidence="1 2">
    <name type="scientific">Chloriridovirus anopheles1</name>
    <dbReference type="NCBI Taxonomy" id="1465751"/>
    <lineage>
        <taxon>Viruses</taxon>
        <taxon>Varidnaviria</taxon>
        <taxon>Bamfordvirae</taxon>
        <taxon>Nucleocytoviricota</taxon>
        <taxon>Megaviricetes</taxon>
        <taxon>Pimascovirales</taxon>
        <taxon>Pimascovirales incertae sedis</taxon>
        <taxon>Iridoviridae</taxon>
        <taxon>Betairidovirinae</taxon>
        <taxon>Chloriridovirus</taxon>
    </lineage>
</organism>
<protein>
    <submittedName>
        <fullName evidence="1">Uncharacterized protein</fullName>
    </submittedName>
</protein>
<dbReference type="OrthoDB" id="28272at10239"/>
<reference evidence="1 2" key="1">
    <citation type="submission" date="2013-12" db="EMBL/GenBank/DDBJ databases">
        <authorList>
            <person name="Tong Y."/>
            <person name="Zhang J."/>
            <person name="Huang Y."/>
            <person name="Li S."/>
            <person name="Pei G."/>
            <person name="Zhang Z."/>
            <person name="Mi Z."/>
            <person name="An X."/>
        </authorList>
    </citation>
    <scope>NUCLEOTIDE SEQUENCE [LARGE SCALE GENOMIC DNA]</scope>
    <source>
        <strain evidence="1">AMIV</strain>
    </source>
</reference>
<gene>
    <name evidence="1" type="ORF">AMIV_074</name>
</gene>
<accession>W8QRF5</accession>